<feature type="compositionally biased region" description="Polar residues" evidence="1">
    <location>
        <begin position="103"/>
        <end position="115"/>
    </location>
</feature>
<feature type="region of interest" description="Disordered" evidence="1">
    <location>
        <begin position="608"/>
        <end position="627"/>
    </location>
</feature>
<dbReference type="AlphaFoldDB" id="A0A0G4G1F4"/>
<gene>
    <name evidence="2" type="ORF">Vbra_16658</name>
</gene>
<feature type="compositionally biased region" description="Polar residues" evidence="1">
    <location>
        <begin position="164"/>
        <end position="178"/>
    </location>
</feature>
<feature type="compositionally biased region" description="Acidic residues" evidence="1">
    <location>
        <begin position="18"/>
        <end position="43"/>
    </location>
</feature>
<reference evidence="2 3" key="1">
    <citation type="submission" date="2014-11" db="EMBL/GenBank/DDBJ databases">
        <authorList>
            <person name="Zhu J."/>
            <person name="Qi W."/>
            <person name="Song R."/>
        </authorList>
    </citation>
    <scope>NUCLEOTIDE SEQUENCE [LARGE SCALE GENOMIC DNA]</scope>
</reference>
<feature type="compositionally biased region" description="Basic and acidic residues" evidence="1">
    <location>
        <begin position="609"/>
        <end position="621"/>
    </location>
</feature>
<dbReference type="SUPFAM" id="SSF48403">
    <property type="entry name" value="Ankyrin repeat"/>
    <property type="match status" value="1"/>
</dbReference>
<dbReference type="EMBL" id="CDMY01000542">
    <property type="protein sequence ID" value="CEM21679.1"/>
    <property type="molecule type" value="Genomic_DNA"/>
</dbReference>
<feature type="region of interest" description="Disordered" evidence="1">
    <location>
        <begin position="1"/>
        <end position="130"/>
    </location>
</feature>
<evidence type="ECO:0000313" key="2">
    <source>
        <dbReference type="EMBL" id="CEM21679.1"/>
    </source>
</evidence>
<evidence type="ECO:0000313" key="3">
    <source>
        <dbReference type="Proteomes" id="UP000041254"/>
    </source>
</evidence>
<accession>A0A0G4G1F4</accession>
<feature type="compositionally biased region" description="Polar residues" evidence="1">
    <location>
        <begin position="268"/>
        <end position="277"/>
    </location>
</feature>
<feature type="compositionally biased region" description="Basic and acidic residues" evidence="1">
    <location>
        <begin position="363"/>
        <end position="375"/>
    </location>
</feature>
<evidence type="ECO:0000256" key="1">
    <source>
        <dbReference type="SAM" id="MobiDB-lite"/>
    </source>
</evidence>
<dbReference type="VEuPathDB" id="CryptoDB:Vbra_16658"/>
<protein>
    <submittedName>
        <fullName evidence="2">Uncharacterized protein</fullName>
    </submittedName>
</protein>
<feature type="compositionally biased region" description="Acidic residues" evidence="1">
    <location>
        <begin position="376"/>
        <end position="386"/>
    </location>
</feature>
<dbReference type="InParanoid" id="A0A0G4G1F4"/>
<organism evidence="2 3">
    <name type="scientific">Vitrella brassicaformis (strain CCMP3155)</name>
    <dbReference type="NCBI Taxonomy" id="1169540"/>
    <lineage>
        <taxon>Eukaryota</taxon>
        <taxon>Sar</taxon>
        <taxon>Alveolata</taxon>
        <taxon>Colpodellida</taxon>
        <taxon>Vitrellaceae</taxon>
        <taxon>Vitrella</taxon>
    </lineage>
</organism>
<feature type="region of interest" description="Disordered" evidence="1">
    <location>
        <begin position="257"/>
        <end position="280"/>
    </location>
</feature>
<feature type="compositionally biased region" description="Low complexity" evidence="1">
    <location>
        <begin position="82"/>
        <end position="97"/>
    </location>
</feature>
<keyword evidence="3" id="KW-1185">Reference proteome</keyword>
<sequence>MRSSDASYDSVYPGIDLPADDEDKDEEGDEEGSETSEATDEEGPGCGSPSQKSPERSPKKEQERPSLTFLAESFSLRKAEAAEATAKAPSARASAESDASGARRSSSNADGSTGSPAAKAKPKPHTDESFSVRMQQLAERRSSITGLTGQHQQRRSSLGIPSEAPTQPSTAAADTSTKPYLFARTRSLKDGEFEGLQEYRTYRDFIEGRDDPHDVRWIKGFFHNAKSLSTFLRRIDKKRKRWGLSHQTYNHLTSSMLGTSYDRETPSRKTSVMSGSSPKKRVTRMMTDMTIGGDKREMSMFMSQRSATSLRDTSRKEMDRWGRLDWLNLSAKSPYPGLHSKLKRLLVHSSCQELHHLQQVAVKRQERDLQRRGEGEDVESEKDEGPDFVRQAPPPERPTSAARETNKRPCEMPAFVPTPAAVRAVMASLGIAEDEETDPPLVAVGSDLASRHTWERSAAPAWDRDAERAFRASRKSARNLLHSYHRGVERWSRVTLAMLLLDTQISPKPAEAASPPASKPPVEAISGGDGRSGGDPVVSLLSMTEQNRQDLKEWIKRLPLGTFHEAELKVADEILQKFFAHMESYEHSRSSHLESLSQEIRRHVQQQLDQRKREKNQEMRKAGQRRMANRFRAAFRAKENEMEGKKRCTLPLASGEQPHYMQPHKKVAAEDTRQQFTGGPQNVWRSLITPQRRDECARRIQNMWREQRTKLKFKQLIEMIKIREGIIAREEAYRREKRAIAIERERTSMRAPPNMQSDHSASLFAHTMNNNELGAALAAMSLENYNNISVLKQIFLKASSSNMAGLLEILLNKSFANVAWQDRTGRNALHHACQSGAIQSFCRLLDWSCDPDHKDSHGLTPMQCLPSTADRSDFEAALHSLQHRNSILSHAIDISAAIYLKKPRRAHFAPKDHVVGPSRLKPWKQVLLKGSTSFLEDRSRPSSPMQGV</sequence>
<dbReference type="InterPro" id="IPR036770">
    <property type="entry name" value="Ankyrin_rpt-contain_sf"/>
</dbReference>
<feature type="compositionally biased region" description="Low complexity" evidence="1">
    <location>
        <begin position="508"/>
        <end position="524"/>
    </location>
</feature>
<feature type="compositionally biased region" description="Basic and acidic residues" evidence="1">
    <location>
        <begin position="53"/>
        <end position="64"/>
    </location>
</feature>
<feature type="region of interest" description="Disordered" evidence="1">
    <location>
        <begin position="142"/>
        <end position="178"/>
    </location>
</feature>
<name>A0A0G4G1F4_VITBC</name>
<proteinExistence type="predicted"/>
<feature type="region of interest" description="Disordered" evidence="1">
    <location>
        <begin position="508"/>
        <end position="537"/>
    </location>
</feature>
<dbReference type="Gene3D" id="1.25.40.20">
    <property type="entry name" value="Ankyrin repeat-containing domain"/>
    <property type="match status" value="1"/>
</dbReference>
<dbReference type="Proteomes" id="UP000041254">
    <property type="component" value="Unassembled WGS sequence"/>
</dbReference>
<feature type="region of interest" description="Disordered" evidence="1">
    <location>
        <begin position="361"/>
        <end position="413"/>
    </location>
</feature>